<evidence type="ECO:0000313" key="1">
    <source>
        <dbReference type="EMBL" id="GIM89677.1"/>
    </source>
</evidence>
<evidence type="ECO:0000313" key="2">
    <source>
        <dbReference type="Proteomes" id="UP000677082"/>
    </source>
</evidence>
<dbReference type="Proteomes" id="UP000677082">
    <property type="component" value="Unassembled WGS sequence"/>
</dbReference>
<keyword evidence="2" id="KW-1185">Reference proteome</keyword>
<dbReference type="InterPro" id="IPR046036">
    <property type="entry name" value="DUF5994"/>
</dbReference>
<dbReference type="Pfam" id="PF19457">
    <property type="entry name" value="DUF5994"/>
    <property type="match status" value="1"/>
</dbReference>
<proteinExistence type="predicted"/>
<dbReference type="EMBL" id="BOQN01000017">
    <property type="protein sequence ID" value="GIM89677.1"/>
    <property type="molecule type" value="Genomic_DNA"/>
</dbReference>
<sequence length="116" mass="12288">MASPPLLASPRVRFEPVWFHQTLLDGSWCPESADPSVELPVMLPILQEARGPVSRLLLSAAGWSARPHQVVVGGRTISVGYCSDLSPSLMIVRCAGGDSFSLRVAPGPIPAQRAGS</sequence>
<reference evidence="1 2" key="1">
    <citation type="submission" date="2021-03" db="EMBL/GenBank/DDBJ databases">
        <title>Whole genome shotgun sequence of Actinoplanes toevensis NBRC 105298.</title>
        <authorList>
            <person name="Komaki H."/>
            <person name="Tamura T."/>
        </authorList>
    </citation>
    <scope>NUCLEOTIDE SEQUENCE [LARGE SCALE GENOMIC DNA]</scope>
    <source>
        <strain evidence="1 2">NBRC 105298</strain>
    </source>
</reference>
<comment type="caution">
    <text evidence="1">The sequence shown here is derived from an EMBL/GenBank/DDBJ whole genome shotgun (WGS) entry which is preliminary data.</text>
</comment>
<gene>
    <name evidence="1" type="ORF">Ato02nite_014700</name>
</gene>
<protein>
    <submittedName>
        <fullName evidence="1">Uncharacterized protein</fullName>
    </submittedName>
</protein>
<dbReference type="AlphaFoldDB" id="A0A919T6N1"/>
<organism evidence="1 2">
    <name type="scientific">Paractinoplanes toevensis</name>
    <dbReference type="NCBI Taxonomy" id="571911"/>
    <lineage>
        <taxon>Bacteria</taxon>
        <taxon>Bacillati</taxon>
        <taxon>Actinomycetota</taxon>
        <taxon>Actinomycetes</taxon>
        <taxon>Micromonosporales</taxon>
        <taxon>Micromonosporaceae</taxon>
        <taxon>Paractinoplanes</taxon>
    </lineage>
</organism>
<accession>A0A919T6N1</accession>
<name>A0A919T6N1_9ACTN</name>